<comment type="caution">
    <text evidence="10">The sequence shown here is derived from an EMBL/GenBank/DDBJ whole genome shotgun (WGS) entry which is preliminary data.</text>
</comment>
<evidence type="ECO:0000313" key="10">
    <source>
        <dbReference type="EMBL" id="EAZ90821.1"/>
    </source>
</evidence>
<dbReference type="InterPro" id="IPR016708">
    <property type="entry name" value="Aspartoacylase"/>
</dbReference>
<evidence type="ECO:0000256" key="2">
    <source>
        <dbReference type="ARBA" id="ARBA00022723"/>
    </source>
</evidence>
<evidence type="ECO:0000256" key="6">
    <source>
        <dbReference type="PIRSR" id="PIRSR018001-1"/>
    </source>
</evidence>
<dbReference type="InterPro" id="IPR007036">
    <property type="entry name" value="Aste_AspA_hybrid_dom"/>
</dbReference>
<dbReference type="HAMAP" id="MF_00704">
    <property type="entry name" value="Aspartoacylase"/>
    <property type="match status" value="1"/>
</dbReference>
<dbReference type="PANTHER" id="PTHR15162">
    <property type="entry name" value="ASPARTOACYLASE"/>
    <property type="match status" value="1"/>
</dbReference>
<evidence type="ECO:0000256" key="7">
    <source>
        <dbReference type="PIRSR" id="PIRSR018001-3"/>
    </source>
</evidence>
<evidence type="ECO:0000256" key="4">
    <source>
        <dbReference type="ARBA" id="ARBA00022833"/>
    </source>
</evidence>
<dbReference type="AlphaFoldDB" id="A3IRX0"/>
<evidence type="ECO:0000259" key="9">
    <source>
        <dbReference type="Pfam" id="PF24827"/>
    </source>
</evidence>
<dbReference type="PANTHER" id="PTHR15162:SF7">
    <property type="entry name" value="SUCCINYLGLUTAMATE DESUCCINYLASE"/>
    <property type="match status" value="1"/>
</dbReference>
<feature type="binding site" evidence="5 7">
    <location>
        <position position="18"/>
    </location>
    <ligand>
        <name>Zn(2+)</name>
        <dbReference type="ChEBI" id="CHEBI:29105"/>
    </ligand>
</feature>
<organism evidence="10 11">
    <name type="scientific">Crocosphaera chwakensis CCY0110</name>
    <dbReference type="NCBI Taxonomy" id="391612"/>
    <lineage>
        <taxon>Bacteria</taxon>
        <taxon>Bacillati</taxon>
        <taxon>Cyanobacteriota</taxon>
        <taxon>Cyanophyceae</taxon>
        <taxon>Oscillatoriophycideae</taxon>
        <taxon>Chroococcales</taxon>
        <taxon>Aphanothecaceae</taxon>
        <taxon>Crocosphaera</taxon>
        <taxon>Crocosphaera chwakensis</taxon>
    </lineage>
</organism>
<dbReference type="Pfam" id="PF04952">
    <property type="entry name" value="AstE_AspA_hybrid"/>
    <property type="match status" value="1"/>
</dbReference>
<keyword evidence="2 5" id="KW-0479">Metal-binding</keyword>
<name>A3IRX0_9CHRO</name>
<dbReference type="OrthoDB" id="531770at2"/>
<dbReference type="SUPFAM" id="SSF53187">
    <property type="entry name" value="Zn-dependent exopeptidases"/>
    <property type="match status" value="1"/>
</dbReference>
<comment type="cofactor">
    <cofactor evidence="5 7">
        <name>Zn(2+)</name>
        <dbReference type="ChEBI" id="CHEBI:29105"/>
    </cofactor>
    <text evidence="5 7">Binds 1 zinc ion per subunit.</text>
</comment>
<feature type="binding site" evidence="5">
    <location>
        <position position="162"/>
    </location>
    <ligand>
        <name>substrate</name>
    </ligand>
</feature>
<evidence type="ECO:0000256" key="1">
    <source>
        <dbReference type="ARBA" id="ARBA00006173"/>
    </source>
</evidence>
<dbReference type="Pfam" id="PF24827">
    <property type="entry name" value="AstE_AspA_cat"/>
    <property type="match status" value="1"/>
</dbReference>
<keyword evidence="11" id="KW-1185">Reference proteome</keyword>
<feature type="active site" description="Proton donor/acceptor" evidence="6">
    <location>
        <position position="162"/>
    </location>
</feature>
<sequence length="292" mass="33688">MVKPIENVAIFGGTHGNEMTGIYLVKKFLKNPHLLQRKTLKVFPFLSNPKAIELGIRYTEIDLNRCFALEDIENLDNILYEQLLAKTIHQKLRTNQINFLVDIHSTTSAMGLTIILSDKNDFHLKLCSYLSLIHPEVKVLYYVSKEKNQLLRSNTELGLTVEVGAIPQGVLEADLFMKTEKVIYSLLDYLDKYNQNKIEEKSHTLIIYEVFERIDYPRNKEEITAMIHPNLQSKDYQPINIGDPLFMTFDGETITYQGDSTVYPVFINESAYYEKAIAMCLTKKREITLNHG</sequence>
<gene>
    <name evidence="10" type="ORF">CY0110_30356</name>
</gene>
<dbReference type="GO" id="GO:0016788">
    <property type="term" value="F:hydrolase activity, acting on ester bonds"/>
    <property type="evidence" value="ECO:0007669"/>
    <property type="project" value="InterPro"/>
</dbReference>
<feature type="binding site" evidence="5 7">
    <location>
        <position position="15"/>
    </location>
    <ligand>
        <name>Zn(2+)</name>
        <dbReference type="ChEBI" id="CHEBI:29105"/>
    </ligand>
</feature>
<keyword evidence="4 5" id="KW-0862">Zinc</keyword>
<dbReference type="eggNOG" id="COG2988">
    <property type="taxonomic scope" value="Bacteria"/>
</dbReference>
<feature type="binding site" evidence="5">
    <location>
        <begin position="64"/>
        <end position="65"/>
    </location>
    <ligand>
        <name>substrate</name>
    </ligand>
</feature>
<dbReference type="CDD" id="cd06909">
    <property type="entry name" value="M14_ASPA"/>
    <property type="match status" value="1"/>
</dbReference>
<feature type="domain" description="AstE/AspA barrel-sandwich hybrid" evidence="8">
    <location>
        <begin position="204"/>
        <end position="284"/>
    </location>
</feature>
<dbReference type="InterPro" id="IPR050178">
    <property type="entry name" value="AspA/AstE_fam"/>
</dbReference>
<dbReference type="Proteomes" id="UP000003781">
    <property type="component" value="Unassembled WGS sequence"/>
</dbReference>
<dbReference type="EC" id="3.5.1.15" evidence="5"/>
<dbReference type="GO" id="GO:0008270">
    <property type="term" value="F:zinc ion binding"/>
    <property type="evidence" value="ECO:0007669"/>
    <property type="project" value="UniProtKB-UniRule"/>
</dbReference>
<feature type="binding site" evidence="5">
    <location>
        <position position="57"/>
    </location>
    <ligand>
        <name>substrate</name>
    </ligand>
</feature>
<comment type="catalytic activity">
    <reaction evidence="5">
        <text>an N-acyl-L-aspartate + H2O = a carboxylate + L-aspartate</text>
        <dbReference type="Rhea" id="RHEA:10872"/>
        <dbReference type="ChEBI" id="CHEBI:15377"/>
        <dbReference type="ChEBI" id="CHEBI:29067"/>
        <dbReference type="ChEBI" id="CHEBI:29991"/>
        <dbReference type="ChEBI" id="CHEBI:58497"/>
        <dbReference type="EC" id="3.5.1.15"/>
    </reaction>
</comment>
<keyword evidence="3 5" id="KW-0378">Hydrolase</keyword>
<protein>
    <recommendedName>
        <fullName evidence="5">Probable aspartoacylase</fullName>
        <ecNumber evidence="5">3.5.1.15</ecNumber>
    </recommendedName>
</protein>
<dbReference type="NCBIfam" id="NF002601">
    <property type="entry name" value="PRK02259.1"/>
    <property type="match status" value="1"/>
</dbReference>
<evidence type="ECO:0000256" key="3">
    <source>
        <dbReference type="ARBA" id="ARBA00022801"/>
    </source>
</evidence>
<accession>A3IRX0</accession>
<feature type="domain" description="Succinylglutamate desuccinylase/Aspartoacylase catalytic" evidence="9">
    <location>
        <begin position="5"/>
        <end position="190"/>
    </location>
</feature>
<evidence type="ECO:0000259" key="8">
    <source>
        <dbReference type="Pfam" id="PF04952"/>
    </source>
</evidence>
<dbReference type="Gene3D" id="3.40.630.10">
    <property type="entry name" value="Zn peptidases"/>
    <property type="match status" value="1"/>
</dbReference>
<dbReference type="InterPro" id="IPR055438">
    <property type="entry name" value="AstE_AspA_cat"/>
</dbReference>
<dbReference type="EMBL" id="AAXW01000020">
    <property type="protein sequence ID" value="EAZ90821.1"/>
    <property type="molecule type" value="Genomic_DNA"/>
</dbReference>
<dbReference type="Gene3D" id="2.20.25.160">
    <property type="match status" value="1"/>
</dbReference>
<feature type="binding site" evidence="5 7">
    <location>
        <position position="104"/>
    </location>
    <ligand>
        <name>Zn(2+)</name>
        <dbReference type="ChEBI" id="CHEBI:29105"/>
    </ligand>
</feature>
<evidence type="ECO:0000313" key="11">
    <source>
        <dbReference type="Proteomes" id="UP000003781"/>
    </source>
</evidence>
<feature type="binding site" evidence="5">
    <location>
        <position position="272"/>
    </location>
    <ligand>
        <name>substrate</name>
    </ligand>
</feature>
<dbReference type="RefSeq" id="WP_008276128.1">
    <property type="nucleotide sequence ID" value="NZ_AAXW01000020.1"/>
</dbReference>
<comment type="similarity">
    <text evidence="1 5">Belongs to the AspA/AstE family. Aspartoacylase subfamily.</text>
</comment>
<proteinExistence type="inferred from homology"/>
<dbReference type="PIRSF" id="PIRSF018001">
    <property type="entry name" value="Aspartoacylase"/>
    <property type="match status" value="1"/>
</dbReference>
<evidence type="ECO:0000256" key="5">
    <source>
        <dbReference type="HAMAP-Rule" id="MF_00704"/>
    </source>
</evidence>
<reference evidence="10 11" key="1">
    <citation type="submission" date="2007-03" db="EMBL/GenBank/DDBJ databases">
        <authorList>
            <person name="Stal L."/>
            <person name="Ferriera S."/>
            <person name="Johnson J."/>
            <person name="Kravitz S."/>
            <person name="Beeson K."/>
            <person name="Sutton G."/>
            <person name="Rogers Y.-H."/>
            <person name="Friedman R."/>
            <person name="Frazier M."/>
            <person name="Venter J.C."/>
        </authorList>
    </citation>
    <scope>NUCLEOTIDE SEQUENCE [LARGE SCALE GENOMIC DNA]</scope>
    <source>
        <strain evidence="10 11">CCY0110</strain>
    </source>
</reference>
<dbReference type="GO" id="GO:0005829">
    <property type="term" value="C:cytosol"/>
    <property type="evidence" value="ECO:0007669"/>
    <property type="project" value="TreeGrafter"/>
</dbReference>
<dbReference type="GO" id="GO:0019807">
    <property type="term" value="F:aspartoacylase activity"/>
    <property type="evidence" value="ECO:0007669"/>
    <property type="project" value="UniProtKB-UniRule"/>
</dbReference>